<dbReference type="PROSITE" id="PS50082">
    <property type="entry name" value="WD_REPEATS_2"/>
    <property type="match status" value="2"/>
</dbReference>
<name>A0AAF5CZ47_STRER</name>
<dbReference type="Proteomes" id="UP000035681">
    <property type="component" value="Unplaced"/>
</dbReference>
<dbReference type="WBParaSite" id="TCONS_00004115.p1">
    <property type="protein sequence ID" value="TCONS_00004115.p1"/>
    <property type="gene ID" value="XLOC_001112"/>
</dbReference>
<keyword evidence="2" id="KW-0677">Repeat</keyword>
<dbReference type="SMART" id="SM00320">
    <property type="entry name" value="WD40"/>
    <property type="match status" value="4"/>
</dbReference>
<dbReference type="InterPro" id="IPR001680">
    <property type="entry name" value="WD40_rpt"/>
</dbReference>
<keyword evidence="5" id="KW-1185">Reference proteome</keyword>
<feature type="repeat" description="WD" evidence="3">
    <location>
        <begin position="134"/>
        <end position="156"/>
    </location>
</feature>
<evidence type="ECO:0000256" key="2">
    <source>
        <dbReference type="ARBA" id="ARBA00022737"/>
    </source>
</evidence>
<feature type="repeat" description="WD" evidence="3">
    <location>
        <begin position="74"/>
        <end position="97"/>
    </location>
</feature>
<dbReference type="AlphaFoldDB" id="A0AAF5CZ47"/>
<dbReference type="Gene3D" id="2.130.10.10">
    <property type="entry name" value="YVTN repeat-like/Quinoprotein amine dehydrogenase"/>
    <property type="match status" value="1"/>
</dbReference>
<reference evidence="6" key="1">
    <citation type="submission" date="2024-02" db="UniProtKB">
        <authorList>
            <consortium name="WormBaseParasite"/>
        </authorList>
    </citation>
    <scope>IDENTIFICATION</scope>
</reference>
<dbReference type="SUPFAM" id="SSF50978">
    <property type="entry name" value="WD40 repeat-like"/>
    <property type="match status" value="1"/>
</dbReference>
<evidence type="ECO:0000256" key="3">
    <source>
        <dbReference type="PROSITE-ProRule" id="PRU00221"/>
    </source>
</evidence>
<proteinExistence type="predicted"/>
<evidence type="ECO:0000313" key="6">
    <source>
        <dbReference type="WBParaSite" id="TCONS_00004115.p1"/>
    </source>
</evidence>
<protein>
    <submittedName>
        <fullName evidence="6">ShKT domain-containing protein</fullName>
    </submittedName>
</protein>
<dbReference type="PANTHER" id="PTHR10971">
    <property type="entry name" value="MRNA EXPORT FACTOR AND BUB3"/>
    <property type="match status" value="1"/>
</dbReference>
<keyword evidence="1 3" id="KW-0853">WD repeat</keyword>
<dbReference type="InterPro" id="IPR036322">
    <property type="entry name" value="WD40_repeat_dom_sf"/>
</dbReference>
<dbReference type="InterPro" id="IPR019775">
    <property type="entry name" value="WD40_repeat_CS"/>
</dbReference>
<feature type="region of interest" description="Disordered" evidence="4">
    <location>
        <begin position="931"/>
        <end position="950"/>
    </location>
</feature>
<sequence>TIFILKNFMVTQRNSLNTNFLIYEQIGGFGNKNIFTSTINTTNKPNTDVEVQNAPDDTCSALKFNPYVAGSPTLLAAGGWDNTIRIWQVSESGQAEAKLMQNIGAPVLDLAVVGTHDEAVSTCDWITCSNYSCLMTGSWDKTLRFWDMRQMPTQTSLATMQMGGKIYCSDILFPMAVVGLSDRNVKVYNLEGQPTEFVTHESQLKYQTRCISIFKNKQGTSPAGFALGSIEGRVAIQYLDASNPKDNFTFKCHRSAELINGHQEIYPVNDVKFNYVHGTLCTVGGDGKYSFWDKDSRTKLKTSDAFPMPFTKCDIHGSSSMIAFALGYDWIIIFLCIKLFDLPSSFFKMSDRRNSILKQTNDGSSNNFETPKSNAKRRVSFSNKRLVQHFNKTDITFHCNTVMEEMDRTGSSGSPNLTRSANVTAQPSIIHNTPDRSSVDRLDLTSDVFNEPVGDISLISNRSIRTPLKNTTLSVFDPLDFSTPRIEVLNNEDSSNDMDISLPKSHIKTPIKNITIESDNITIENDDTSAMDETIVASKSLIQEDKVVVEDETIVSVTHEFTSVEDNTVNSTRLSTSRKRLVNSYIYRDSPTLPLDHSMNTVVPKRNATPFRRRSLTSSRSRRSNSLRRTLIESMSFTAEEAPVTPARENLSTTLDIDDIKDYSCSQSFINLVTPARGPSKQPLNSESPATNLFTQDCDLVSDSSVPLDKKEEVEEKLDKTKDTTTEKTSCFLDESYNYTLDNTSKINSSSVEDKSRCNSVISQNYDSTSGNKTNDFCASGDFTVFSDVYEKSMNATDEHPSFLSAKYSETIEFKHDGSAVTFNKTTTTAINLNENDYSEDMTTVGKNSEILPPIVEEEEEVSIYNKTINIDEVKERSEELKRAFAREVEEFENVNMGSQGSDIFNETSGFSTDADMSMWNQSDSIVCPKEDLKEKKEDNKDSLTKCSDNKTEDLQNSVNMMDVSMRTVGDSPAIDESHETYSIEKIIEGLNYINPIKSIVYKDNYKECDEKYQIQLAISFIQSILYNESFRHPMLKDYVIGFEKFSFLKDHMIKSEVPLDLDDLFENVRDLKNIGQIIDDFRRINLDVYTSTADQLEVFFDTLYEIYFLLLDHVSIYHKKLLESNNNIGIECSKILNELISEKNLYEENVKEVREAINYIITKYGL</sequence>
<dbReference type="PROSITE" id="PS00678">
    <property type="entry name" value="WD_REPEATS_1"/>
    <property type="match status" value="1"/>
</dbReference>
<evidence type="ECO:0000313" key="5">
    <source>
        <dbReference type="Proteomes" id="UP000035681"/>
    </source>
</evidence>
<dbReference type="Pfam" id="PF00400">
    <property type="entry name" value="WD40"/>
    <property type="match status" value="2"/>
</dbReference>
<organism evidence="5 6">
    <name type="scientific">Strongyloides stercoralis</name>
    <name type="common">Threadworm</name>
    <dbReference type="NCBI Taxonomy" id="6248"/>
    <lineage>
        <taxon>Eukaryota</taxon>
        <taxon>Metazoa</taxon>
        <taxon>Ecdysozoa</taxon>
        <taxon>Nematoda</taxon>
        <taxon>Chromadorea</taxon>
        <taxon>Rhabditida</taxon>
        <taxon>Tylenchina</taxon>
        <taxon>Panagrolaimomorpha</taxon>
        <taxon>Strongyloidoidea</taxon>
        <taxon>Strongyloididae</taxon>
        <taxon>Strongyloides</taxon>
    </lineage>
</organism>
<dbReference type="InterPro" id="IPR015943">
    <property type="entry name" value="WD40/YVTN_repeat-like_dom_sf"/>
</dbReference>
<evidence type="ECO:0000256" key="1">
    <source>
        <dbReference type="ARBA" id="ARBA00022574"/>
    </source>
</evidence>
<evidence type="ECO:0000256" key="4">
    <source>
        <dbReference type="SAM" id="MobiDB-lite"/>
    </source>
</evidence>
<accession>A0AAF5CZ47</accession>